<evidence type="ECO:0000313" key="2">
    <source>
        <dbReference type="EMBL" id="GCE11846.1"/>
    </source>
</evidence>
<comment type="caution">
    <text evidence="2">The sequence shown here is derived from an EMBL/GenBank/DDBJ whole genome shotgun (WGS) entry which is preliminary data.</text>
</comment>
<evidence type="ECO:0000313" key="3">
    <source>
        <dbReference type="Proteomes" id="UP000287352"/>
    </source>
</evidence>
<sequence length="170" mass="18988">MLSKKLFVASVLAIVLFFTFSISTFAQSVTSPDVSQPNKTYAKISPLEKYTTGKYSPNDLIAVCSASLNADQNNPTMLEGNTEVICSEPLEVTVNSYADYCTAWAWGVCWGSWDNKASYSQCSMDYTTDLFCGTFYKTTGKNQVWRFRSEICVVFTTGTECTEEYKVVTF</sequence>
<reference evidence="3" key="1">
    <citation type="submission" date="2018-12" db="EMBL/GenBank/DDBJ databases">
        <title>Tengunoibacter tsumagoiensis gen. nov., sp. nov., Dictyobacter kobayashii sp. nov., D. alpinus sp. nov., and D. joshuensis sp. nov. and description of Dictyobacteraceae fam. nov. within the order Ktedonobacterales isolated from Tengu-no-mugimeshi.</title>
        <authorList>
            <person name="Wang C.M."/>
            <person name="Zheng Y."/>
            <person name="Sakai Y."/>
            <person name="Toyoda A."/>
            <person name="Minakuchi Y."/>
            <person name="Abe K."/>
            <person name="Yokota A."/>
            <person name="Yabe S."/>
        </authorList>
    </citation>
    <scope>NUCLEOTIDE SEQUENCE [LARGE SCALE GENOMIC DNA]</scope>
    <source>
        <strain evidence="3">Uno3</strain>
    </source>
</reference>
<dbReference type="Proteomes" id="UP000287352">
    <property type="component" value="Unassembled WGS sequence"/>
</dbReference>
<feature type="chain" id="PRO_5019514413" evidence="1">
    <location>
        <begin position="27"/>
        <end position="170"/>
    </location>
</feature>
<organism evidence="2 3">
    <name type="scientific">Tengunoibacter tsumagoiensis</name>
    <dbReference type="NCBI Taxonomy" id="2014871"/>
    <lineage>
        <taxon>Bacteria</taxon>
        <taxon>Bacillati</taxon>
        <taxon>Chloroflexota</taxon>
        <taxon>Ktedonobacteria</taxon>
        <taxon>Ktedonobacterales</taxon>
        <taxon>Dictyobacteraceae</taxon>
        <taxon>Tengunoibacter</taxon>
    </lineage>
</organism>
<proteinExistence type="predicted"/>
<feature type="signal peptide" evidence="1">
    <location>
        <begin position="1"/>
        <end position="26"/>
    </location>
</feature>
<dbReference type="AlphaFoldDB" id="A0A401ZYB4"/>
<keyword evidence="1" id="KW-0732">Signal</keyword>
<keyword evidence="3" id="KW-1185">Reference proteome</keyword>
<evidence type="ECO:0000256" key="1">
    <source>
        <dbReference type="SAM" id="SignalP"/>
    </source>
</evidence>
<dbReference type="EMBL" id="BIFR01000001">
    <property type="protein sequence ID" value="GCE11846.1"/>
    <property type="molecule type" value="Genomic_DNA"/>
</dbReference>
<gene>
    <name evidence="2" type="ORF">KTT_17050</name>
</gene>
<accession>A0A401ZYB4</accession>
<name>A0A401ZYB4_9CHLR</name>
<dbReference type="RefSeq" id="WP_126579518.1">
    <property type="nucleotide sequence ID" value="NZ_BIFR01000001.1"/>
</dbReference>
<protein>
    <submittedName>
        <fullName evidence="2">Uncharacterized protein</fullName>
    </submittedName>
</protein>